<name>A0ACB9NX63_9MYRT</name>
<sequence>MGHTLLFNYGLPENGSNAGSDDADSDLVPGLVEKVALPLLHHEIAHCWDMLSTEETRNAVSATTLVINYFSVSCEPLRGLLVVVSARLSDAVTSLMVPMEPPGAKGSTECCPSCCILIWDVSPSHEEHLFVERDSCNVSSREARS</sequence>
<dbReference type="Proteomes" id="UP001057402">
    <property type="component" value="Chromosome 7"/>
</dbReference>
<organism evidence="1 2">
    <name type="scientific">Melastoma candidum</name>
    <dbReference type="NCBI Taxonomy" id="119954"/>
    <lineage>
        <taxon>Eukaryota</taxon>
        <taxon>Viridiplantae</taxon>
        <taxon>Streptophyta</taxon>
        <taxon>Embryophyta</taxon>
        <taxon>Tracheophyta</taxon>
        <taxon>Spermatophyta</taxon>
        <taxon>Magnoliopsida</taxon>
        <taxon>eudicotyledons</taxon>
        <taxon>Gunneridae</taxon>
        <taxon>Pentapetalae</taxon>
        <taxon>rosids</taxon>
        <taxon>malvids</taxon>
        <taxon>Myrtales</taxon>
        <taxon>Melastomataceae</taxon>
        <taxon>Melastomatoideae</taxon>
        <taxon>Melastomateae</taxon>
        <taxon>Melastoma</taxon>
    </lineage>
</organism>
<evidence type="ECO:0000313" key="1">
    <source>
        <dbReference type="EMBL" id="KAI4339436.1"/>
    </source>
</evidence>
<comment type="caution">
    <text evidence="1">The sequence shown here is derived from an EMBL/GenBank/DDBJ whole genome shotgun (WGS) entry which is preliminary data.</text>
</comment>
<dbReference type="EMBL" id="CM042886">
    <property type="protein sequence ID" value="KAI4339436.1"/>
    <property type="molecule type" value="Genomic_DNA"/>
</dbReference>
<protein>
    <submittedName>
        <fullName evidence="1">Uncharacterized protein</fullName>
    </submittedName>
</protein>
<accession>A0ACB9NX63</accession>
<proteinExistence type="predicted"/>
<keyword evidence="2" id="KW-1185">Reference proteome</keyword>
<reference evidence="2" key="1">
    <citation type="journal article" date="2023" name="Front. Plant Sci.">
        <title>Chromosomal-level genome assembly of Melastoma candidum provides insights into trichome evolution.</title>
        <authorList>
            <person name="Zhong Y."/>
            <person name="Wu W."/>
            <person name="Sun C."/>
            <person name="Zou P."/>
            <person name="Liu Y."/>
            <person name="Dai S."/>
            <person name="Zhou R."/>
        </authorList>
    </citation>
    <scope>NUCLEOTIDE SEQUENCE [LARGE SCALE GENOMIC DNA]</scope>
</reference>
<evidence type="ECO:0000313" key="2">
    <source>
        <dbReference type="Proteomes" id="UP001057402"/>
    </source>
</evidence>
<gene>
    <name evidence="1" type="ORF">MLD38_024382</name>
</gene>